<dbReference type="Proteomes" id="UP000176751">
    <property type="component" value="Unassembled WGS sequence"/>
</dbReference>
<protein>
    <recommendedName>
        <fullName evidence="6">Minus agglutinin</fullName>
    </recommendedName>
</protein>
<dbReference type="InterPro" id="IPR021787">
    <property type="entry name" value="DUF3352"/>
</dbReference>
<keyword evidence="3" id="KW-0812">Transmembrane</keyword>
<evidence type="ECO:0000313" key="4">
    <source>
        <dbReference type="EMBL" id="OGE01670.1"/>
    </source>
</evidence>
<keyword evidence="3" id="KW-0472">Membrane</keyword>
<name>A0A1F5HC57_9BACT</name>
<gene>
    <name evidence="4" type="ORF">A2196_02180</name>
</gene>
<feature type="compositionally biased region" description="Low complexity" evidence="2">
    <location>
        <begin position="60"/>
        <end position="76"/>
    </location>
</feature>
<proteinExistence type="predicted"/>
<keyword evidence="1" id="KW-0175">Coiled coil</keyword>
<feature type="coiled-coil region" evidence="1">
    <location>
        <begin position="228"/>
        <end position="255"/>
    </location>
</feature>
<feature type="region of interest" description="Disordered" evidence="2">
    <location>
        <begin position="1"/>
        <end position="100"/>
    </location>
</feature>
<dbReference type="Pfam" id="PF11832">
    <property type="entry name" value="DUF3352"/>
    <property type="match status" value="1"/>
</dbReference>
<evidence type="ECO:0000256" key="3">
    <source>
        <dbReference type="SAM" id="Phobius"/>
    </source>
</evidence>
<dbReference type="AlphaFoldDB" id="A0A1F5HC57"/>
<evidence type="ECO:0000256" key="2">
    <source>
        <dbReference type="SAM" id="MobiDB-lite"/>
    </source>
</evidence>
<organism evidence="4 5">
    <name type="scientific">Candidatus Curtissbacteria bacterium RIFOXYA1_FULL_41_14</name>
    <dbReference type="NCBI Taxonomy" id="1797737"/>
    <lineage>
        <taxon>Bacteria</taxon>
        <taxon>Candidatus Curtissiibacteriota</taxon>
    </lineage>
</organism>
<feature type="transmembrane region" description="Helical" evidence="3">
    <location>
        <begin position="110"/>
        <end position="132"/>
    </location>
</feature>
<feature type="compositionally biased region" description="Polar residues" evidence="2">
    <location>
        <begin position="11"/>
        <end position="30"/>
    </location>
</feature>
<dbReference type="InterPro" id="IPR045584">
    <property type="entry name" value="Pilin-like"/>
</dbReference>
<sequence>MTDGKDGRFPQINQDSLPPVGNTSNVSQVDSPPEEPLPEASLPTDPPPPIPQNPTSALFQSPQAPQEEPALPASPSQFPPIPSAGVSVNQPPVPPPGESPSRLGFLKSKLVLAFVLLVLVIGLGAGGVFYYLNQRVTSYTLLPDDTQFYLGLSVKKHPQVQKLLDLSKKLPGGEKMIKYLDDWRGEIFGTQKDPFKEILNLAEEEIFLAKISPEDSSVGGNALEQLVNIVALKDAKEAKEKLANLEDDANITTTKEAYGSAKIAKFELKSQKMDESAQRFSTGPIPYQVTLPLSKSIFSVNLNEFLVAAERESDVKKIIDLATNAKEKKLKSIEEDEEHNEITSHFPKEYLLKFYQRQVLDPFSNIMPATTLPQNFWFGQSYDTRERNSQGDNVFTTKRGLTIVAQDNGVDFTSYQLTKKSEISEKIENMLKHGFSMESSLANKLPATFDGKSPLFYGEAKNIRDSIQDQLNQLEDVSKNSSDEQQKKAFEDAKKGIEEFKKQIKEAFQIDVDADLLSWMDQNAAMIVAADSQKAPEILFVFEIKDPQLVEQKLVKFRMVDFMGTRLKQAQDASMKNDVGQIATALQAYYTTPGQGLYPTSLNDLVSSEYLKTLPKPASGGNYNYLRCDNGTEAAIFAKSEETGRYWAFSSKLGRAGYIDGTNPPVDCNFNVLKQTPETLFDKPRIEPEIEPYQTSKIYSFPIYDYEGDKFAFRFTVTDSLTIFSVGASSQSLKELIDFPKESDSTLIKDPRWSEQFARSPKTIGGVAYIVPENLMGIVDYFLTKEEQYKQYVQDDWLIIARGYLKALKSIGTTTTQEGKTLISNTFINIEQLPTDEAKQVEEALDRVFAKNGDVGQRTIQARDSVVKSGVGQIAQALQVYYTTPGNSKYPVSLNELVTSKTVIEVPTSPSGEAYGYLRCADGKEIAVSGKLESTGTYWVWSSASMKAIDTNSTTPPSTTCVYGL</sequence>
<evidence type="ECO:0000256" key="1">
    <source>
        <dbReference type="SAM" id="Coils"/>
    </source>
</evidence>
<comment type="caution">
    <text evidence="4">The sequence shown here is derived from an EMBL/GenBank/DDBJ whole genome shotgun (WGS) entry which is preliminary data.</text>
</comment>
<dbReference type="EMBL" id="MFCA01000025">
    <property type="protein sequence ID" value="OGE01670.1"/>
    <property type="molecule type" value="Genomic_DNA"/>
</dbReference>
<accession>A0A1F5HC57</accession>
<reference evidence="4 5" key="1">
    <citation type="journal article" date="2016" name="Nat. Commun.">
        <title>Thousands of microbial genomes shed light on interconnected biogeochemical processes in an aquifer system.</title>
        <authorList>
            <person name="Anantharaman K."/>
            <person name="Brown C.T."/>
            <person name="Hug L.A."/>
            <person name="Sharon I."/>
            <person name="Castelle C.J."/>
            <person name="Probst A.J."/>
            <person name="Thomas B.C."/>
            <person name="Singh A."/>
            <person name="Wilkins M.J."/>
            <person name="Karaoz U."/>
            <person name="Brodie E.L."/>
            <person name="Williams K.H."/>
            <person name="Hubbard S.S."/>
            <person name="Banfield J.F."/>
        </authorList>
    </citation>
    <scope>NUCLEOTIDE SEQUENCE [LARGE SCALE GENOMIC DNA]</scope>
</reference>
<evidence type="ECO:0008006" key="6">
    <source>
        <dbReference type="Google" id="ProtNLM"/>
    </source>
</evidence>
<feature type="coiled-coil region" evidence="1">
    <location>
        <begin position="457"/>
        <end position="487"/>
    </location>
</feature>
<dbReference type="SUPFAM" id="SSF54523">
    <property type="entry name" value="Pili subunits"/>
    <property type="match status" value="1"/>
</dbReference>
<evidence type="ECO:0000313" key="5">
    <source>
        <dbReference type="Proteomes" id="UP000176751"/>
    </source>
</evidence>
<keyword evidence="3" id="KW-1133">Transmembrane helix</keyword>